<name>A0ACB6ZTB5_THEGA</name>
<evidence type="ECO:0000313" key="1">
    <source>
        <dbReference type="EMBL" id="KAF9652708.1"/>
    </source>
</evidence>
<accession>A0ACB6ZTB5</accession>
<reference evidence="1" key="2">
    <citation type="journal article" date="2020" name="Nat. Commun.">
        <title>Large-scale genome sequencing of mycorrhizal fungi provides insights into the early evolution of symbiotic traits.</title>
        <authorList>
            <person name="Miyauchi S."/>
            <person name="Kiss E."/>
            <person name="Kuo A."/>
            <person name="Drula E."/>
            <person name="Kohler A."/>
            <person name="Sanchez-Garcia M."/>
            <person name="Morin E."/>
            <person name="Andreopoulos B."/>
            <person name="Barry K.W."/>
            <person name="Bonito G."/>
            <person name="Buee M."/>
            <person name="Carver A."/>
            <person name="Chen C."/>
            <person name="Cichocki N."/>
            <person name="Clum A."/>
            <person name="Culley D."/>
            <person name="Crous P.W."/>
            <person name="Fauchery L."/>
            <person name="Girlanda M."/>
            <person name="Hayes R.D."/>
            <person name="Keri Z."/>
            <person name="LaButti K."/>
            <person name="Lipzen A."/>
            <person name="Lombard V."/>
            <person name="Magnuson J."/>
            <person name="Maillard F."/>
            <person name="Murat C."/>
            <person name="Nolan M."/>
            <person name="Ohm R.A."/>
            <person name="Pangilinan J."/>
            <person name="Pereira M.F."/>
            <person name="Perotto S."/>
            <person name="Peter M."/>
            <person name="Pfister S."/>
            <person name="Riley R."/>
            <person name="Sitrit Y."/>
            <person name="Stielow J.B."/>
            <person name="Szollosi G."/>
            <person name="Zifcakova L."/>
            <person name="Stursova M."/>
            <person name="Spatafora J.W."/>
            <person name="Tedersoo L."/>
            <person name="Vaario L.M."/>
            <person name="Yamada A."/>
            <person name="Yan M."/>
            <person name="Wang P."/>
            <person name="Xu J."/>
            <person name="Bruns T."/>
            <person name="Baldrian P."/>
            <person name="Vilgalys R."/>
            <person name="Dunand C."/>
            <person name="Henrissat B."/>
            <person name="Grigoriev I.V."/>
            <person name="Hibbett D."/>
            <person name="Nagy L.G."/>
            <person name="Martin F.M."/>
        </authorList>
    </citation>
    <scope>NUCLEOTIDE SEQUENCE</scope>
    <source>
        <strain evidence="1">P2</strain>
    </source>
</reference>
<protein>
    <submittedName>
        <fullName evidence="1">Uncharacterized protein</fullName>
    </submittedName>
</protein>
<evidence type="ECO:0000313" key="2">
    <source>
        <dbReference type="Proteomes" id="UP000886501"/>
    </source>
</evidence>
<organism evidence="1 2">
    <name type="scientific">Thelephora ganbajun</name>
    <name type="common">Ganba fungus</name>
    <dbReference type="NCBI Taxonomy" id="370292"/>
    <lineage>
        <taxon>Eukaryota</taxon>
        <taxon>Fungi</taxon>
        <taxon>Dikarya</taxon>
        <taxon>Basidiomycota</taxon>
        <taxon>Agaricomycotina</taxon>
        <taxon>Agaricomycetes</taxon>
        <taxon>Thelephorales</taxon>
        <taxon>Thelephoraceae</taxon>
        <taxon>Thelephora</taxon>
    </lineage>
</organism>
<reference evidence="1" key="1">
    <citation type="submission" date="2019-10" db="EMBL/GenBank/DDBJ databases">
        <authorList>
            <consortium name="DOE Joint Genome Institute"/>
            <person name="Kuo A."/>
            <person name="Miyauchi S."/>
            <person name="Kiss E."/>
            <person name="Drula E."/>
            <person name="Kohler A."/>
            <person name="Sanchez-Garcia M."/>
            <person name="Andreopoulos B."/>
            <person name="Barry K.W."/>
            <person name="Bonito G."/>
            <person name="Buee M."/>
            <person name="Carver A."/>
            <person name="Chen C."/>
            <person name="Cichocki N."/>
            <person name="Clum A."/>
            <person name="Culley D."/>
            <person name="Crous P.W."/>
            <person name="Fauchery L."/>
            <person name="Girlanda M."/>
            <person name="Hayes R."/>
            <person name="Keri Z."/>
            <person name="Labutti K."/>
            <person name="Lipzen A."/>
            <person name="Lombard V."/>
            <person name="Magnuson J."/>
            <person name="Maillard F."/>
            <person name="Morin E."/>
            <person name="Murat C."/>
            <person name="Nolan M."/>
            <person name="Ohm R."/>
            <person name="Pangilinan J."/>
            <person name="Pereira M."/>
            <person name="Perotto S."/>
            <person name="Peter M."/>
            <person name="Riley R."/>
            <person name="Sitrit Y."/>
            <person name="Stielow B."/>
            <person name="Szollosi G."/>
            <person name="Zifcakova L."/>
            <person name="Stursova M."/>
            <person name="Spatafora J.W."/>
            <person name="Tedersoo L."/>
            <person name="Vaario L.-M."/>
            <person name="Yamada A."/>
            <person name="Yan M."/>
            <person name="Wang P."/>
            <person name="Xu J."/>
            <person name="Bruns T."/>
            <person name="Baldrian P."/>
            <person name="Vilgalys R."/>
            <person name="Henrissat B."/>
            <person name="Grigoriev I.V."/>
            <person name="Hibbett D."/>
            <person name="Nagy L.G."/>
            <person name="Martin F.M."/>
        </authorList>
    </citation>
    <scope>NUCLEOTIDE SEQUENCE</scope>
    <source>
        <strain evidence="1">P2</strain>
    </source>
</reference>
<comment type="caution">
    <text evidence="1">The sequence shown here is derived from an EMBL/GenBank/DDBJ whole genome shotgun (WGS) entry which is preliminary data.</text>
</comment>
<dbReference type="Proteomes" id="UP000886501">
    <property type="component" value="Unassembled WGS sequence"/>
</dbReference>
<gene>
    <name evidence="1" type="ORF">BDM02DRAFT_3183395</name>
</gene>
<proteinExistence type="predicted"/>
<dbReference type="EMBL" id="MU117967">
    <property type="protein sequence ID" value="KAF9652708.1"/>
    <property type="molecule type" value="Genomic_DNA"/>
</dbReference>
<keyword evidence="2" id="KW-1185">Reference proteome</keyword>
<sequence>MASLLRAYNAVLIRRPMLAQCATGGFLFGFGDVIAQQLVEGRGKDHDFTRTVRLGFYGGIMFAPIMTKWYQFLNRLQFNTPSKALVYRVYLDQAVFSPAAVVFFFGSMSVLEGKGLGGATDKISHAYVPTLLRNWAVYIPTQVINFTVIPSHLRFVFVGVVSLFWNTYLSSVNAREQRLYDAEHGTEKPAEAWT</sequence>